<gene>
    <name evidence="1" type="ORF">F8M41_020969</name>
</gene>
<dbReference type="EMBL" id="WTPW01000600">
    <property type="protein sequence ID" value="KAF0496446.1"/>
    <property type="molecule type" value="Genomic_DNA"/>
</dbReference>
<evidence type="ECO:0000313" key="2">
    <source>
        <dbReference type="Proteomes" id="UP000439903"/>
    </source>
</evidence>
<reference evidence="1 2" key="1">
    <citation type="journal article" date="2019" name="Environ. Microbiol.">
        <title>At the nexus of three kingdoms: the genome of the mycorrhizal fungus Gigaspora margarita provides insights into plant, endobacterial and fungal interactions.</title>
        <authorList>
            <person name="Venice F."/>
            <person name="Ghignone S."/>
            <person name="Salvioli di Fossalunga A."/>
            <person name="Amselem J."/>
            <person name="Novero M."/>
            <person name="Xianan X."/>
            <person name="Sedzielewska Toro K."/>
            <person name="Morin E."/>
            <person name="Lipzen A."/>
            <person name="Grigoriev I.V."/>
            <person name="Henrissat B."/>
            <person name="Martin F.M."/>
            <person name="Bonfante P."/>
        </authorList>
    </citation>
    <scope>NUCLEOTIDE SEQUENCE [LARGE SCALE GENOMIC DNA]</scope>
    <source>
        <strain evidence="1 2">BEG34</strain>
    </source>
</reference>
<dbReference type="OrthoDB" id="2382875at2759"/>
<protein>
    <submittedName>
        <fullName evidence="1">RNI-like protein</fullName>
    </submittedName>
</protein>
<dbReference type="Proteomes" id="UP000439903">
    <property type="component" value="Unassembled WGS sequence"/>
</dbReference>
<proteinExistence type="predicted"/>
<dbReference type="InterPro" id="IPR032675">
    <property type="entry name" value="LRR_dom_sf"/>
</dbReference>
<keyword evidence="2" id="KW-1185">Reference proteome</keyword>
<dbReference type="SUPFAM" id="SSF52047">
    <property type="entry name" value="RNI-like"/>
    <property type="match status" value="1"/>
</dbReference>
<name>A0A8H4AHH7_GIGMA</name>
<dbReference type="AlphaFoldDB" id="A0A8H4AHH7"/>
<organism evidence="1 2">
    <name type="scientific">Gigaspora margarita</name>
    <dbReference type="NCBI Taxonomy" id="4874"/>
    <lineage>
        <taxon>Eukaryota</taxon>
        <taxon>Fungi</taxon>
        <taxon>Fungi incertae sedis</taxon>
        <taxon>Mucoromycota</taxon>
        <taxon>Glomeromycotina</taxon>
        <taxon>Glomeromycetes</taxon>
        <taxon>Diversisporales</taxon>
        <taxon>Gigasporaceae</taxon>
        <taxon>Gigaspora</taxon>
    </lineage>
</organism>
<dbReference type="Gene3D" id="3.80.10.10">
    <property type="entry name" value="Ribonuclease Inhibitor"/>
    <property type="match status" value="1"/>
</dbReference>
<sequence length="520" mass="60777">MITFYLPSELLEKILSFIDETDSHTMHSCILVNRIWCKTMMSKLWRNPFHLVALRPSEKLIPVYFKFLSNETKLILQVPLSSIKSSSLQLRTLPAIFDYPKFLRELDFNELYLAIRKWCFSNLNILSSTNQRGRQSIFILQELCSLLMRNCDRLDILSLDIKSLRSNNSDGGISDLIALPCLVGASNCLSSLKTFISRGYYEKQLVFKSMTQYCKNIREIIVEDNDSTDGESLIDLISVQNNLEKFVIGDWWGNLSKIFHSLKTQFETLIYVEIHGCHFYEYVDDFRTFEGLVFCQNLETLKIEECYNLTSEIMRPLANTIFPNLKTFYFSNYLFQDDELDPPFTELISLIENSGSRLNELCLNMELKVYPNIINICSEWCRNLKHFKARIQTHSEVTQLLALLSRSKQLESLEIIAEKWSTTSLCNIQCDTFFPDIGNLIPQTLKYFGIDGWMCTPRGLECFLRNCKAKLEKMSWMCFVRSDEYLNVVTKWAENNGRQVKNWKEKREWGLSFILIVEFC</sequence>
<evidence type="ECO:0000313" key="1">
    <source>
        <dbReference type="EMBL" id="KAF0496446.1"/>
    </source>
</evidence>
<comment type="caution">
    <text evidence="1">The sequence shown here is derived from an EMBL/GenBank/DDBJ whole genome shotgun (WGS) entry which is preliminary data.</text>
</comment>
<accession>A0A8H4AHH7</accession>